<evidence type="ECO:0000313" key="10">
    <source>
        <dbReference type="Proteomes" id="UP000077875"/>
    </source>
</evidence>
<sequence>MGAGVADPLVGAGKTALALVVVIALILIVCAALKRFSPQRPRGGGALKVVASQPVGQRERVVLVEVDDTWLVLGVGAGRVEKLHSLPARRDPQDAPSTPGSFARVLAHARGHKGGQDG</sequence>
<dbReference type="GO" id="GO:0044781">
    <property type="term" value="P:bacterial-type flagellum organization"/>
    <property type="evidence" value="ECO:0007669"/>
    <property type="project" value="UniProtKB-UniRule"/>
</dbReference>
<reference evidence="9 10" key="1">
    <citation type="submission" date="2016-04" db="EMBL/GenBank/DDBJ databases">
        <title>Complete Genome Sequence of Halotalea alkalilenta IHB B 13600.</title>
        <authorList>
            <person name="Swarnkar M.K."/>
            <person name="Sharma A."/>
            <person name="Kaushal K."/>
            <person name="Soni R."/>
            <person name="Rana S."/>
            <person name="Singh A.K."/>
            <person name="Gulati A."/>
        </authorList>
    </citation>
    <scope>NUCLEOTIDE SEQUENCE [LARGE SCALE GENOMIC DNA]</scope>
    <source>
        <strain evidence="9 10">IHB B 13600</strain>
    </source>
</reference>
<dbReference type="InterPro" id="IPR052205">
    <property type="entry name" value="FliO/MopB"/>
</dbReference>
<evidence type="ECO:0000256" key="8">
    <source>
        <dbReference type="SAM" id="MobiDB-lite"/>
    </source>
</evidence>
<dbReference type="GO" id="GO:0009425">
    <property type="term" value="C:bacterial-type flagellum basal body"/>
    <property type="evidence" value="ECO:0007669"/>
    <property type="project" value="UniProtKB-SubCell"/>
</dbReference>
<feature type="compositionally biased region" description="Basic and acidic residues" evidence="8">
    <location>
        <begin position="84"/>
        <end position="93"/>
    </location>
</feature>
<protein>
    <recommendedName>
        <fullName evidence="7">Flagellar protein</fullName>
    </recommendedName>
</protein>
<keyword evidence="4 7" id="KW-0472">Membrane</keyword>
<evidence type="ECO:0000256" key="4">
    <source>
        <dbReference type="ARBA" id="ARBA00023136"/>
    </source>
</evidence>
<accession>A0A172YKC1</accession>
<evidence type="ECO:0000256" key="1">
    <source>
        <dbReference type="ARBA" id="ARBA00022475"/>
    </source>
</evidence>
<dbReference type="Pfam" id="PF04347">
    <property type="entry name" value="FliO"/>
    <property type="match status" value="1"/>
</dbReference>
<keyword evidence="10" id="KW-1185">Reference proteome</keyword>
<keyword evidence="1 7" id="KW-1003">Cell membrane</keyword>
<dbReference type="GO" id="GO:0005886">
    <property type="term" value="C:plasma membrane"/>
    <property type="evidence" value="ECO:0007669"/>
    <property type="project" value="UniProtKB-SubCell"/>
</dbReference>
<keyword evidence="3 7" id="KW-1133">Transmembrane helix</keyword>
<comment type="subcellular location">
    <subcellularLocation>
        <location evidence="7">Cell membrane</location>
    </subcellularLocation>
    <subcellularLocation>
        <location evidence="7">Bacterial flagellum basal body</location>
    </subcellularLocation>
</comment>
<evidence type="ECO:0000313" key="9">
    <source>
        <dbReference type="EMBL" id="ANF59673.1"/>
    </source>
</evidence>
<keyword evidence="5 7" id="KW-0975">Bacterial flagellum</keyword>
<evidence type="ECO:0000256" key="6">
    <source>
        <dbReference type="ARBA" id="ARBA00037937"/>
    </source>
</evidence>
<organism evidence="9 10">
    <name type="scientific">Halotalea alkalilenta</name>
    <dbReference type="NCBI Taxonomy" id="376489"/>
    <lineage>
        <taxon>Bacteria</taxon>
        <taxon>Pseudomonadati</taxon>
        <taxon>Pseudomonadota</taxon>
        <taxon>Gammaproteobacteria</taxon>
        <taxon>Oceanospirillales</taxon>
        <taxon>Halomonadaceae</taxon>
        <taxon>Halotalea</taxon>
    </lineage>
</organism>
<feature type="region of interest" description="Disordered" evidence="8">
    <location>
        <begin position="84"/>
        <end position="118"/>
    </location>
</feature>
<evidence type="ECO:0000256" key="5">
    <source>
        <dbReference type="ARBA" id="ARBA00023143"/>
    </source>
</evidence>
<dbReference type="PANTHER" id="PTHR38766">
    <property type="entry name" value="FLAGELLAR PROTEIN FLIO"/>
    <property type="match status" value="1"/>
</dbReference>
<dbReference type="PANTHER" id="PTHR38766:SF1">
    <property type="entry name" value="FLAGELLAR PROTEIN FLIO"/>
    <property type="match status" value="1"/>
</dbReference>
<keyword evidence="2 7" id="KW-0812">Transmembrane</keyword>
<dbReference type="InterPro" id="IPR022781">
    <property type="entry name" value="Flagellar_biosynth_FliO"/>
</dbReference>
<dbReference type="Proteomes" id="UP000077875">
    <property type="component" value="Chromosome"/>
</dbReference>
<dbReference type="STRING" id="376489.A5892_13520"/>
<evidence type="ECO:0000256" key="3">
    <source>
        <dbReference type="ARBA" id="ARBA00022989"/>
    </source>
</evidence>
<dbReference type="NCBIfam" id="TIGR03500">
    <property type="entry name" value="FliO_TIGR"/>
    <property type="match status" value="1"/>
</dbReference>
<evidence type="ECO:0000256" key="7">
    <source>
        <dbReference type="RuleBase" id="RU362064"/>
    </source>
</evidence>
<dbReference type="AlphaFoldDB" id="A0A172YKC1"/>
<feature type="compositionally biased region" description="Basic residues" evidence="8">
    <location>
        <begin position="107"/>
        <end position="118"/>
    </location>
</feature>
<comment type="similarity">
    <text evidence="6 7">Belongs to the FliO/MopB family.</text>
</comment>
<proteinExistence type="inferred from homology"/>
<name>A0A172YKC1_9GAMM</name>
<dbReference type="KEGG" id="haa:A5892_13520"/>
<gene>
    <name evidence="9" type="ORF">A5892_13520</name>
</gene>
<dbReference type="EMBL" id="CP015243">
    <property type="protein sequence ID" value="ANF59673.1"/>
    <property type="molecule type" value="Genomic_DNA"/>
</dbReference>
<feature type="transmembrane region" description="Helical" evidence="7">
    <location>
        <begin position="15"/>
        <end position="33"/>
    </location>
</feature>
<evidence type="ECO:0000256" key="2">
    <source>
        <dbReference type="ARBA" id="ARBA00022692"/>
    </source>
</evidence>